<organism evidence="1 2">
    <name type="scientific">Erwinia amylovora NBRC 12687 = CFBP 1232</name>
    <dbReference type="NCBI Taxonomy" id="1219359"/>
    <lineage>
        <taxon>Bacteria</taxon>
        <taxon>Pseudomonadati</taxon>
        <taxon>Pseudomonadota</taxon>
        <taxon>Gammaproteobacteria</taxon>
        <taxon>Enterobacterales</taxon>
        <taxon>Erwiniaceae</taxon>
        <taxon>Erwinia</taxon>
    </lineage>
</organism>
<gene>
    <name evidence="1" type="ORF">BN437_1373</name>
</gene>
<name>A0A831EQC1_ERWAM</name>
<evidence type="ECO:0000313" key="1">
    <source>
        <dbReference type="EMBL" id="CCO93314.1"/>
    </source>
</evidence>
<sequence>MDNFSQGMTGKTGEKTDFFRLCRADMGTNYKDSTGKARLTR</sequence>
<dbReference type="AlphaFoldDB" id="A0A831EQC1"/>
<reference evidence="1 2" key="2">
    <citation type="submission" date="2013-04" db="EMBL/GenBank/DDBJ databases">
        <title>Comparative genomics of 12 strains of Erwinia amylovora identifies a pan-genome with a large conserved core and provides insights into host specificity.</title>
        <authorList>
            <person name="Mann R.A."/>
            <person name="Smits T.H.M."/>
            <person name="Buehlmann A."/>
            <person name="Blom J."/>
            <person name="Goesmann A."/>
            <person name="Frey J.E."/>
            <person name="Plummer K.M."/>
            <person name="Beer S.V."/>
            <person name="Luck J."/>
            <person name="Duffy B."/>
            <person name="Rodoni B."/>
        </authorList>
    </citation>
    <scope>NUCLEOTIDE SEQUENCE [LARGE SCALE GENOMIC DNA]</scope>
    <source>
        <strain evidence="2">CFBP 1232</strain>
    </source>
</reference>
<accession>A0A831EQC1</accession>
<reference evidence="1 2" key="1">
    <citation type="submission" date="2012-11" db="EMBL/GenBank/DDBJ databases">
        <authorList>
            <person name="Linke B."/>
        </authorList>
    </citation>
    <scope>NUCLEOTIDE SEQUENCE [LARGE SCALE GENOMIC DNA]</scope>
    <source>
        <strain evidence="2">CFBP 1232</strain>
    </source>
</reference>
<dbReference type="EMBL" id="CAPB01000009">
    <property type="protein sequence ID" value="CCO93314.1"/>
    <property type="molecule type" value="Genomic_DNA"/>
</dbReference>
<protein>
    <submittedName>
        <fullName evidence="1">Uncharacterized protein</fullName>
    </submittedName>
</protein>
<proteinExistence type="predicted"/>
<comment type="caution">
    <text evidence="1">The sequence shown here is derived from an EMBL/GenBank/DDBJ whole genome shotgun (WGS) entry which is preliminary data.</text>
</comment>
<evidence type="ECO:0000313" key="2">
    <source>
        <dbReference type="Proteomes" id="UP000013111"/>
    </source>
</evidence>
<dbReference type="Proteomes" id="UP000013111">
    <property type="component" value="Unassembled WGS sequence"/>
</dbReference>